<reference evidence="1" key="1">
    <citation type="submission" date="2019-08" db="EMBL/GenBank/DDBJ databases">
        <authorList>
            <person name="Kucharzyk K."/>
            <person name="Murdoch R.W."/>
            <person name="Higgins S."/>
            <person name="Loffler F."/>
        </authorList>
    </citation>
    <scope>NUCLEOTIDE SEQUENCE</scope>
</reference>
<dbReference type="AlphaFoldDB" id="A0A644Z525"/>
<accession>A0A644Z525</accession>
<comment type="caution">
    <text evidence="1">The sequence shown here is derived from an EMBL/GenBank/DDBJ whole genome shotgun (WGS) entry which is preliminary data.</text>
</comment>
<proteinExistence type="predicted"/>
<dbReference type="PROSITE" id="PS51257">
    <property type="entry name" value="PROKAR_LIPOPROTEIN"/>
    <property type="match status" value="1"/>
</dbReference>
<dbReference type="EMBL" id="VSSQ01007470">
    <property type="protein sequence ID" value="MPM36015.1"/>
    <property type="molecule type" value="Genomic_DNA"/>
</dbReference>
<evidence type="ECO:0000313" key="1">
    <source>
        <dbReference type="EMBL" id="MPM36015.1"/>
    </source>
</evidence>
<sequence length="216" mass="24530">MKRKLVLLTAIILSFSLLLTSCKQGDIGEAKAKEIALDYINKMFDANETEATVTLEKMECYRDASGALVTTGDGEFSERWFYFVRVPLATTMTKYEVSVLGSTGEVIYASHSIVDVRLTDAQKKQAEEFYAETSEWEEKHTEALQSLQLACSDWVKAKLDESRPIVLDANRGEMPRVQIRQFDRGYYVVTRDGRVYSVRINWPSMQVLSISVENAK</sequence>
<protein>
    <recommendedName>
        <fullName evidence="2">Lipoprotein</fullName>
    </recommendedName>
</protein>
<gene>
    <name evidence="1" type="ORF">SDC9_82610</name>
</gene>
<organism evidence="1">
    <name type="scientific">bioreactor metagenome</name>
    <dbReference type="NCBI Taxonomy" id="1076179"/>
    <lineage>
        <taxon>unclassified sequences</taxon>
        <taxon>metagenomes</taxon>
        <taxon>ecological metagenomes</taxon>
    </lineage>
</organism>
<name>A0A644Z525_9ZZZZ</name>
<evidence type="ECO:0008006" key="2">
    <source>
        <dbReference type="Google" id="ProtNLM"/>
    </source>
</evidence>